<reference evidence="1" key="1">
    <citation type="submission" date="2022-07" db="EMBL/GenBank/DDBJ databases">
        <title>Genome Sequence of Lecanicillium saksenae.</title>
        <authorList>
            <person name="Buettner E."/>
        </authorList>
    </citation>
    <scope>NUCLEOTIDE SEQUENCE</scope>
    <source>
        <strain evidence="1">VT-O1</strain>
    </source>
</reference>
<dbReference type="EMBL" id="JANAKD010000145">
    <property type="protein sequence ID" value="KAJ3497004.1"/>
    <property type="molecule type" value="Genomic_DNA"/>
</dbReference>
<gene>
    <name evidence="1" type="ORF">NLG97_g2236</name>
</gene>
<name>A0ACC1R4X4_9HYPO</name>
<keyword evidence="2" id="KW-1185">Reference proteome</keyword>
<organism evidence="1 2">
    <name type="scientific">Lecanicillium saksenae</name>
    <dbReference type="NCBI Taxonomy" id="468837"/>
    <lineage>
        <taxon>Eukaryota</taxon>
        <taxon>Fungi</taxon>
        <taxon>Dikarya</taxon>
        <taxon>Ascomycota</taxon>
        <taxon>Pezizomycotina</taxon>
        <taxon>Sordariomycetes</taxon>
        <taxon>Hypocreomycetidae</taxon>
        <taxon>Hypocreales</taxon>
        <taxon>Cordycipitaceae</taxon>
        <taxon>Lecanicillium</taxon>
    </lineage>
</organism>
<evidence type="ECO:0000313" key="2">
    <source>
        <dbReference type="Proteomes" id="UP001148737"/>
    </source>
</evidence>
<evidence type="ECO:0000313" key="1">
    <source>
        <dbReference type="EMBL" id="KAJ3497004.1"/>
    </source>
</evidence>
<sequence length="510" mass="56600">MAGVDRSAASYYVHNLLGVPQDAPLIKMHAGHIKIDSKHNDSMFFWHFQNQHIADRRRTIIWLNGGPGCSSEDGALMEIGPYRMADKNSLRLNPGSWNKFASLLFVDNPLGTGFSYVDEHSYPRSLPEMASQFVSFLEEFFAIFPDYEQDDIYLAGESYAGQYIPYIAKAIMERNAASYRSSTEPWRIKGLLIGNGWISPKDQYGSFATFAFNRGLQNKDTDEGKSLLSLVSHCQQAMGNSPTIAEYPECAQLRAAVKQAPTRGDGEPACYNVYDIRLNDSYPSCGMNWPPDLEFVTPYLNRPDVASQLHAQKYPGSGWQECAKGVGSALRSAGDQPSIHLFPGLLEEIPILLYSGAEDLICNHIGTENMIESLEWGGAKGFGDTSAGSAQQWTLDGELAGVWQEARNLTYVLFYNSSHMVPFDHPRRSQSMLHRFIGVEAGDPTGSFKDTSLTGNGVGAYWLQKTDYANDGLSNAMLSLAIISAAAFGYVIFRRCRDRARYCRLPVTEV</sequence>
<accession>A0ACC1R4X4</accession>
<proteinExistence type="predicted"/>
<comment type="caution">
    <text evidence="1">The sequence shown here is derived from an EMBL/GenBank/DDBJ whole genome shotgun (WGS) entry which is preliminary data.</text>
</comment>
<dbReference type="Proteomes" id="UP001148737">
    <property type="component" value="Unassembled WGS sequence"/>
</dbReference>
<protein>
    <submittedName>
        <fullName evidence="1">Uncharacterized protein</fullName>
    </submittedName>
</protein>